<dbReference type="PANTHER" id="PTHR23501">
    <property type="entry name" value="MAJOR FACILITATOR SUPERFAMILY"/>
    <property type="match status" value="1"/>
</dbReference>
<dbReference type="SUPFAM" id="SSF103473">
    <property type="entry name" value="MFS general substrate transporter"/>
    <property type="match status" value="1"/>
</dbReference>
<organism evidence="7 8">
    <name type="scientific">Rhizobium paknamense</name>
    <dbReference type="NCBI Taxonomy" id="1206817"/>
    <lineage>
        <taxon>Bacteria</taxon>
        <taxon>Pseudomonadati</taxon>
        <taxon>Pseudomonadota</taxon>
        <taxon>Alphaproteobacteria</taxon>
        <taxon>Hyphomicrobiales</taxon>
        <taxon>Rhizobiaceae</taxon>
        <taxon>Rhizobium/Agrobacterium group</taxon>
        <taxon>Rhizobium</taxon>
    </lineage>
</organism>
<feature type="transmembrane region" description="Helical" evidence="5">
    <location>
        <begin position="210"/>
        <end position="231"/>
    </location>
</feature>
<dbReference type="PROSITE" id="PS50850">
    <property type="entry name" value="MFS"/>
    <property type="match status" value="1"/>
</dbReference>
<evidence type="ECO:0000259" key="6">
    <source>
        <dbReference type="PROSITE" id="PS50850"/>
    </source>
</evidence>
<protein>
    <submittedName>
        <fullName evidence="7">MFS family permease</fullName>
    </submittedName>
</protein>
<accession>A0ABU0ICW5</accession>
<evidence type="ECO:0000256" key="3">
    <source>
        <dbReference type="ARBA" id="ARBA00022989"/>
    </source>
</evidence>
<dbReference type="EMBL" id="JAUSWH010000003">
    <property type="protein sequence ID" value="MDQ0455079.1"/>
    <property type="molecule type" value="Genomic_DNA"/>
</dbReference>
<comment type="caution">
    <text evidence="7">The sequence shown here is derived from an EMBL/GenBank/DDBJ whole genome shotgun (WGS) entry which is preliminary data.</text>
</comment>
<evidence type="ECO:0000256" key="5">
    <source>
        <dbReference type="SAM" id="Phobius"/>
    </source>
</evidence>
<dbReference type="Proteomes" id="UP001235269">
    <property type="component" value="Unassembled WGS sequence"/>
</dbReference>
<feature type="transmembrane region" description="Helical" evidence="5">
    <location>
        <begin position="405"/>
        <end position="430"/>
    </location>
</feature>
<dbReference type="Pfam" id="PF07690">
    <property type="entry name" value="MFS_1"/>
    <property type="match status" value="1"/>
</dbReference>
<reference evidence="7 8" key="1">
    <citation type="submission" date="2023-07" db="EMBL/GenBank/DDBJ databases">
        <title>Genomic Encyclopedia of Type Strains, Phase IV (KMG-IV): sequencing the most valuable type-strain genomes for metagenomic binning, comparative biology and taxonomic classification.</title>
        <authorList>
            <person name="Goeker M."/>
        </authorList>
    </citation>
    <scope>NUCLEOTIDE SEQUENCE [LARGE SCALE GENOMIC DNA]</scope>
    <source>
        <strain evidence="7 8">DSM 100301</strain>
    </source>
</reference>
<feature type="transmembrane region" description="Helical" evidence="5">
    <location>
        <begin position="182"/>
        <end position="204"/>
    </location>
</feature>
<feature type="transmembrane region" description="Helical" evidence="5">
    <location>
        <begin position="379"/>
        <end position="399"/>
    </location>
</feature>
<evidence type="ECO:0000256" key="1">
    <source>
        <dbReference type="ARBA" id="ARBA00004141"/>
    </source>
</evidence>
<keyword evidence="4 5" id="KW-0472">Membrane</keyword>
<feature type="transmembrane region" description="Helical" evidence="5">
    <location>
        <begin position="311"/>
        <end position="335"/>
    </location>
</feature>
<keyword evidence="8" id="KW-1185">Reference proteome</keyword>
<gene>
    <name evidence="7" type="ORF">QO005_001409</name>
</gene>
<feature type="transmembrane region" description="Helical" evidence="5">
    <location>
        <begin position="482"/>
        <end position="502"/>
    </location>
</feature>
<dbReference type="InterPro" id="IPR020846">
    <property type="entry name" value="MFS_dom"/>
</dbReference>
<evidence type="ECO:0000256" key="2">
    <source>
        <dbReference type="ARBA" id="ARBA00022692"/>
    </source>
</evidence>
<feature type="transmembrane region" description="Helical" evidence="5">
    <location>
        <begin position="149"/>
        <end position="170"/>
    </location>
</feature>
<feature type="transmembrane region" description="Helical" evidence="5">
    <location>
        <begin position="442"/>
        <end position="462"/>
    </location>
</feature>
<feature type="transmembrane region" description="Helical" evidence="5">
    <location>
        <begin position="124"/>
        <end position="143"/>
    </location>
</feature>
<keyword evidence="2 5" id="KW-0812">Transmembrane</keyword>
<sequence length="512" mass="53182">MEKQDLDRRDVIRALHRRSVAVRKQQRLSFGVSASPDRRQNLSEAEDTGGLLDVRFRLTTITLCLGVALYAFNAFLVGTALPSAVDALGGARLLPWASTLYLAASIVTGAGAASLKARLGARPALIAASLLFGGGTLLAASAGTMGMIIAGRILQGGGEGAVAALCYMLIPQIYPQRLIAKVFAAEAAAWAVCAFAGPALAGLVTEIWSWRAAFLINMPVLALFLLLVLALPLRQEGARQATAIMTGLAMGRFTLLLFAFVLLLAANVTPLALSRAAMVGLSLLCLWLFIRIDAVSLDSIFPKSSRSREGGALRAGLWAVLLMPLAQAAFSIYGVYALQHLWGFKPLAAGAIGALSAVAWSVTAMTISSVTPAVKPRCLQLGVSLEVLGLGLGMLALIVQNLPLFAAALTVTGAGFGLSWAFLSEILMAITPQQERDKTSGLLPTLQSAGYALGGAVAGLVANGSGFTDHAAPAKLVHALGATFLVSFVIALGALAAMVLLVKIVSAETPEN</sequence>
<evidence type="ECO:0000256" key="4">
    <source>
        <dbReference type="ARBA" id="ARBA00023136"/>
    </source>
</evidence>
<evidence type="ECO:0000313" key="7">
    <source>
        <dbReference type="EMBL" id="MDQ0455079.1"/>
    </source>
</evidence>
<feature type="transmembrane region" description="Helical" evidence="5">
    <location>
        <begin position="272"/>
        <end position="290"/>
    </location>
</feature>
<dbReference type="Gene3D" id="1.20.1250.20">
    <property type="entry name" value="MFS general substrate transporter like domains"/>
    <property type="match status" value="2"/>
</dbReference>
<name>A0ABU0ICW5_9HYPH</name>
<feature type="transmembrane region" description="Helical" evidence="5">
    <location>
        <begin position="347"/>
        <end position="367"/>
    </location>
</feature>
<feature type="domain" description="Major facilitator superfamily (MFS) profile" evidence="6">
    <location>
        <begin position="59"/>
        <end position="510"/>
    </location>
</feature>
<feature type="transmembrane region" description="Helical" evidence="5">
    <location>
        <begin position="93"/>
        <end position="112"/>
    </location>
</feature>
<keyword evidence="3 5" id="KW-1133">Transmembrane helix</keyword>
<dbReference type="RefSeq" id="WP_307157273.1">
    <property type="nucleotide sequence ID" value="NZ_JAUSWH010000003.1"/>
</dbReference>
<evidence type="ECO:0000313" key="8">
    <source>
        <dbReference type="Proteomes" id="UP001235269"/>
    </source>
</evidence>
<comment type="subcellular location">
    <subcellularLocation>
        <location evidence="1">Membrane</location>
        <topology evidence="1">Multi-pass membrane protein</topology>
    </subcellularLocation>
</comment>
<feature type="transmembrane region" description="Helical" evidence="5">
    <location>
        <begin position="61"/>
        <end position="81"/>
    </location>
</feature>
<proteinExistence type="predicted"/>
<dbReference type="PANTHER" id="PTHR23501:SF154">
    <property type="entry name" value="MULTIDRUG-EFFLUX TRANSPORTER RV1634-RELATED"/>
    <property type="match status" value="1"/>
</dbReference>
<dbReference type="InterPro" id="IPR036259">
    <property type="entry name" value="MFS_trans_sf"/>
</dbReference>
<dbReference type="InterPro" id="IPR011701">
    <property type="entry name" value="MFS"/>
</dbReference>
<feature type="transmembrane region" description="Helical" evidence="5">
    <location>
        <begin position="243"/>
        <end position="266"/>
    </location>
</feature>